<feature type="domain" description="Amidohydrolase-related" evidence="2">
    <location>
        <begin position="5"/>
        <end position="313"/>
    </location>
</feature>
<protein>
    <submittedName>
        <fullName evidence="3">Amidohydrolase</fullName>
    </submittedName>
</protein>
<dbReference type="InterPro" id="IPR006680">
    <property type="entry name" value="Amidohydro-rel"/>
</dbReference>
<keyword evidence="1" id="KW-0456">Lyase</keyword>
<dbReference type="EMBL" id="CP110509">
    <property type="protein sequence ID" value="WMB27560.1"/>
    <property type="molecule type" value="Genomic_DNA"/>
</dbReference>
<evidence type="ECO:0000313" key="4">
    <source>
        <dbReference type="Proteomes" id="UP001238096"/>
    </source>
</evidence>
<gene>
    <name evidence="3" type="ORF">N1496_04955</name>
</gene>
<evidence type="ECO:0000313" key="3">
    <source>
        <dbReference type="EMBL" id="WMB27560.1"/>
    </source>
</evidence>
<reference evidence="4" key="1">
    <citation type="submission" date="2022-10" db="EMBL/GenBank/DDBJ databases">
        <title>Streptococcus didelphis as causative of fatal infections in opossums (Didelphis albiventris).</title>
        <authorList>
            <person name="Breyer G.M."/>
            <person name="Da Silva M.E.R.J."/>
            <person name="Siqueira F.M."/>
        </authorList>
    </citation>
    <scope>NUCLEOTIDE SEQUENCE [LARGE SCALE GENOMIC DNA]</scope>
    <source>
        <strain evidence="4">LBVP101/21</strain>
    </source>
</reference>
<dbReference type="InterPro" id="IPR032466">
    <property type="entry name" value="Metal_Hydrolase"/>
</dbReference>
<sequence length="317" mass="36353">MTKAIDTHAHLWPDEYLELLEKLGSEATQIAKDMHASWSEEDLKKRFTMMEESGVSSQVLSATPQIPQYGNAQQALSAARFINDAYKDLIKAYPDRFRAYGVVPLPHVKEAIQEGRRLINDLKFLGIALNTVMADGLSVTDPSFLPFFEAMNQLGTTIYIHPTGRGAFSPMINDYEQEWVVGAPIEDMVVTLQLLKEEFPQKFPNLRFHIAHLGGGISFQMQRIIDNYEDWNSFTSHPLETLKKHFWFDSANFLEESLIHSSQILGNERILAGSDFPYFQGKKYQRAFDYIRDSKLSEEEKKAILNENARAFYADKW</sequence>
<evidence type="ECO:0000259" key="2">
    <source>
        <dbReference type="Pfam" id="PF04909"/>
    </source>
</evidence>
<evidence type="ECO:0000256" key="1">
    <source>
        <dbReference type="ARBA" id="ARBA00023239"/>
    </source>
</evidence>
<dbReference type="RefSeq" id="WP_018367033.1">
    <property type="nucleotide sequence ID" value="NZ_CP110509.1"/>
</dbReference>
<dbReference type="InterPro" id="IPR032465">
    <property type="entry name" value="ACMSD"/>
</dbReference>
<accession>A0ABY9LEY1</accession>
<keyword evidence="4" id="KW-1185">Reference proteome</keyword>
<dbReference type="PANTHER" id="PTHR21240">
    <property type="entry name" value="2-AMINO-3-CARBOXYLMUCONATE-6-SEMIALDEHYDE DECARBOXYLASE"/>
    <property type="match status" value="1"/>
</dbReference>
<dbReference type="Gene3D" id="3.20.20.140">
    <property type="entry name" value="Metal-dependent hydrolases"/>
    <property type="match status" value="1"/>
</dbReference>
<dbReference type="PANTHER" id="PTHR21240:SF28">
    <property type="entry name" value="ISO-OROTATE DECARBOXYLASE (EUROFUNG)"/>
    <property type="match status" value="1"/>
</dbReference>
<proteinExistence type="predicted"/>
<dbReference type="CDD" id="cd01292">
    <property type="entry name" value="metallo-dependent_hydrolases"/>
    <property type="match status" value="1"/>
</dbReference>
<dbReference type="Pfam" id="PF04909">
    <property type="entry name" value="Amidohydro_2"/>
    <property type="match status" value="1"/>
</dbReference>
<name>A0ABY9LEY1_9STRE</name>
<organism evidence="3 4">
    <name type="scientific">Streptococcus didelphis</name>
    <dbReference type="NCBI Taxonomy" id="102886"/>
    <lineage>
        <taxon>Bacteria</taxon>
        <taxon>Bacillati</taxon>
        <taxon>Bacillota</taxon>
        <taxon>Bacilli</taxon>
        <taxon>Lactobacillales</taxon>
        <taxon>Streptococcaceae</taxon>
        <taxon>Streptococcus</taxon>
    </lineage>
</organism>
<dbReference type="Proteomes" id="UP001238096">
    <property type="component" value="Chromosome"/>
</dbReference>
<dbReference type="SUPFAM" id="SSF51556">
    <property type="entry name" value="Metallo-dependent hydrolases"/>
    <property type="match status" value="1"/>
</dbReference>